<comment type="caution">
    <text evidence="5">The sequence shown here is derived from an EMBL/GenBank/DDBJ whole genome shotgun (WGS) entry which is preliminary data.</text>
</comment>
<reference evidence="5 6" key="1">
    <citation type="submission" date="2020-03" db="EMBL/GenBank/DDBJ databases">
        <title>Two novel Motilibacter sp.</title>
        <authorList>
            <person name="Liu S."/>
        </authorList>
    </citation>
    <scope>NUCLEOTIDE SEQUENCE [LARGE SCALE GENOMIC DNA]</scope>
    <source>
        <strain evidence="5 6">E257</strain>
    </source>
</reference>
<accession>A0ABX0H211</accession>
<evidence type="ECO:0000259" key="4">
    <source>
        <dbReference type="SMART" id="SM00822"/>
    </source>
</evidence>
<evidence type="ECO:0000256" key="1">
    <source>
        <dbReference type="ARBA" id="ARBA00022450"/>
    </source>
</evidence>
<protein>
    <submittedName>
        <fullName evidence="5">SDR family NAD(P)-dependent oxidoreductase</fullName>
    </submittedName>
</protein>
<keyword evidence="6" id="KW-1185">Reference proteome</keyword>
<gene>
    <name evidence="5" type="ORF">G9H71_18610</name>
</gene>
<name>A0ABX0H211_9ACTN</name>
<feature type="domain" description="Ketoreductase" evidence="4">
    <location>
        <begin position="214"/>
        <end position="436"/>
    </location>
</feature>
<dbReference type="InterPro" id="IPR050091">
    <property type="entry name" value="PKS_NRPS_Biosynth_Enz"/>
</dbReference>
<dbReference type="InterPro" id="IPR057326">
    <property type="entry name" value="KR_dom"/>
</dbReference>
<dbReference type="PANTHER" id="PTHR43775:SF37">
    <property type="entry name" value="SI:DKEY-61P9.11"/>
    <property type="match status" value="1"/>
</dbReference>
<dbReference type="PANTHER" id="PTHR43775">
    <property type="entry name" value="FATTY ACID SYNTHASE"/>
    <property type="match status" value="1"/>
</dbReference>
<keyword evidence="2" id="KW-0597">Phosphoprotein</keyword>
<dbReference type="Gene3D" id="3.40.50.720">
    <property type="entry name" value="NAD(P)-binding Rossmann-like Domain"/>
    <property type="match status" value="1"/>
</dbReference>
<keyword evidence="1" id="KW-0596">Phosphopantetheine</keyword>
<sequence>MWEPQEVAPAQGGGERLRGRVVLVVGGGDGPAAALVSALTAAGSRAVRVPPDTDRAGAAQLVASLGRVDGLVDLNLTSAFDVTAGRTYEAPFLQSIALLQALQPEWAAEEDTTRVFYVAVTRMGGRMGFDGGAVPQPLGGLWAGLAKGLPRELPTCNVKVVDLAGQSDDEAAALVCAELYDWGLFEVGHTDRRWTLAARPAPVGPPVAALGPGDVVVMTGGGRGIGFALARHLAAAYGCRVVVSGRAPRPPQDDPVLALDDAGFRRLRDDRLKAAAAERRVAEARRELAALARERELWRNLRDARESGADIDYVQQDVTDPADVRRLLAAAGDRLVGVVHNAGLDVPARLPVKNDDDVRRVLAVKVLGFLNLVAALEDSARPEFVCNVGSLTGRWGGMVGQLDYGAANEALSRLGLWAGAAGAAVSTLCWPTWDRLGMISNYEATLRYMSSLDVGEGVRLWADELLARTPGEVTFHGEVGASIVPSLLRGYPSWSRLPGIGRLRTELHLLGEPRRFAPGRAVESVVPLDPGLLPVARDFRVDGAPALPVSLVLEHLLAAGRWVLPEGREDLELLAVRELRVELPALRLMHGRTALLAKSATAKWVADEWHVEAALELDGADAARALLVLGARPAPAPPQVLPEPPGALPPAGAPTSDRLAWLGHTFRPADWRVAPDGSWHAASTPAYAADVLGATPAPLLALDLAAVEGLVRGVWARSGTPTARVLNVPRIELGPAAGPARRLHVDATGGTWAALDAAGAPVARLLAPSLHP</sequence>
<proteinExistence type="predicted"/>
<evidence type="ECO:0000256" key="3">
    <source>
        <dbReference type="SAM" id="Coils"/>
    </source>
</evidence>
<dbReference type="EMBL" id="JAANNP010000056">
    <property type="protein sequence ID" value="NHC15797.1"/>
    <property type="molecule type" value="Genomic_DNA"/>
</dbReference>
<dbReference type="SUPFAM" id="SSF51735">
    <property type="entry name" value="NAD(P)-binding Rossmann-fold domains"/>
    <property type="match status" value="2"/>
</dbReference>
<dbReference type="SMART" id="SM00822">
    <property type="entry name" value="PKS_KR"/>
    <property type="match status" value="1"/>
</dbReference>
<evidence type="ECO:0000313" key="6">
    <source>
        <dbReference type="Proteomes" id="UP000800981"/>
    </source>
</evidence>
<dbReference type="InterPro" id="IPR013968">
    <property type="entry name" value="PKS_KR"/>
</dbReference>
<dbReference type="RefSeq" id="WP_166284287.1">
    <property type="nucleotide sequence ID" value="NZ_JAANNP010000056.1"/>
</dbReference>
<dbReference type="Proteomes" id="UP000800981">
    <property type="component" value="Unassembled WGS sequence"/>
</dbReference>
<feature type="coiled-coil region" evidence="3">
    <location>
        <begin position="267"/>
        <end position="301"/>
    </location>
</feature>
<dbReference type="InterPro" id="IPR036291">
    <property type="entry name" value="NAD(P)-bd_dom_sf"/>
</dbReference>
<keyword evidence="3" id="KW-0175">Coiled coil</keyword>
<dbReference type="Pfam" id="PF08659">
    <property type="entry name" value="KR"/>
    <property type="match status" value="1"/>
</dbReference>
<evidence type="ECO:0000313" key="5">
    <source>
        <dbReference type="EMBL" id="NHC15797.1"/>
    </source>
</evidence>
<organism evidence="5 6">
    <name type="scientific">Motilibacter deserti</name>
    <dbReference type="NCBI Taxonomy" id="2714956"/>
    <lineage>
        <taxon>Bacteria</taxon>
        <taxon>Bacillati</taxon>
        <taxon>Actinomycetota</taxon>
        <taxon>Actinomycetes</taxon>
        <taxon>Motilibacterales</taxon>
        <taxon>Motilibacteraceae</taxon>
        <taxon>Motilibacter</taxon>
    </lineage>
</organism>
<evidence type="ECO:0000256" key="2">
    <source>
        <dbReference type="ARBA" id="ARBA00022553"/>
    </source>
</evidence>